<protein>
    <submittedName>
        <fullName evidence="1">Uncharacterized protein</fullName>
    </submittedName>
</protein>
<organism evidence="1 2">
    <name type="scientific">Meloidogyne enterolobii</name>
    <name type="common">Root-knot nematode worm</name>
    <name type="synonym">Meloidogyne mayaguensis</name>
    <dbReference type="NCBI Taxonomy" id="390850"/>
    <lineage>
        <taxon>Eukaryota</taxon>
        <taxon>Metazoa</taxon>
        <taxon>Ecdysozoa</taxon>
        <taxon>Nematoda</taxon>
        <taxon>Chromadorea</taxon>
        <taxon>Rhabditida</taxon>
        <taxon>Tylenchina</taxon>
        <taxon>Tylenchomorpha</taxon>
        <taxon>Tylenchoidea</taxon>
        <taxon>Meloidogynidae</taxon>
        <taxon>Meloidogyninae</taxon>
        <taxon>Meloidogyne</taxon>
    </lineage>
</organism>
<comment type="caution">
    <text evidence="1">The sequence shown here is derived from an EMBL/GenBank/DDBJ whole genome shotgun (WGS) entry which is preliminary data.</text>
</comment>
<dbReference type="EMBL" id="CAVMJV010000108">
    <property type="protein sequence ID" value="CAK5100558.1"/>
    <property type="molecule type" value="Genomic_DNA"/>
</dbReference>
<keyword evidence="2" id="KW-1185">Reference proteome</keyword>
<accession>A0ACB1AQW1</accession>
<proteinExistence type="predicted"/>
<reference evidence="1" key="1">
    <citation type="submission" date="2023-11" db="EMBL/GenBank/DDBJ databases">
        <authorList>
            <person name="Poullet M."/>
        </authorList>
    </citation>
    <scope>NUCLEOTIDE SEQUENCE</scope>
    <source>
        <strain evidence="1">E1834</strain>
    </source>
</reference>
<name>A0ACB1AQW1_MELEN</name>
<dbReference type="Proteomes" id="UP001497535">
    <property type="component" value="Unassembled WGS sequence"/>
</dbReference>
<evidence type="ECO:0000313" key="2">
    <source>
        <dbReference type="Proteomes" id="UP001497535"/>
    </source>
</evidence>
<sequence length="72" mass="8274">MFSIWKLMAKFNCYKIMFVIGVIDMAAILCAGLVTGYLGYFGYVFCSSPTFIYFVGACSLCLYFNDLMLFYY</sequence>
<gene>
    <name evidence="1" type="ORF">MENTE1834_LOCUS42088</name>
</gene>
<evidence type="ECO:0000313" key="1">
    <source>
        <dbReference type="EMBL" id="CAK5100558.1"/>
    </source>
</evidence>